<organism evidence="4">
    <name type="scientific">Solanum chacoense</name>
    <name type="common">Chaco potato</name>
    <dbReference type="NCBI Taxonomy" id="4108"/>
    <lineage>
        <taxon>Eukaryota</taxon>
        <taxon>Viridiplantae</taxon>
        <taxon>Streptophyta</taxon>
        <taxon>Embryophyta</taxon>
        <taxon>Tracheophyta</taxon>
        <taxon>Spermatophyta</taxon>
        <taxon>Magnoliopsida</taxon>
        <taxon>eudicotyledons</taxon>
        <taxon>Gunneridae</taxon>
        <taxon>Pentapetalae</taxon>
        <taxon>asterids</taxon>
        <taxon>lamiids</taxon>
        <taxon>Solanales</taxon>
        <taxon>Solanaceae</taxon>
        <taxon>Solanoideae</taxon>
        <taxon>Solaneae</taxon>
        <taxon>Solanum</taxon>
    </lineage>
</organism>
<dbReference type="InterPro" id="IPR023214">
    <property type="entry name" value="HAD_sf"/>
</dbReference>
<dbReference type="FunFam" id="3.40.50.1000:FF:000052">
    <property type="entry name" value="Alpha,alpha-trehalose-phosphate synthase [UDP-forming] 6"/>
    <property type="match status" value="1"/>
</dbReference>
<name>A0A0V0I5Z8_SOLCH</name>
<comment type="similarity">
    <text evidence="3">Belongs to the trehalose phosphatase family.</text>
</comment>
<evidence type="ECO:0000313" key="4">
    <source>
        <dbReference type="EMBL" id="JAP27969.1"/>
    </source>
</evidence>
<dbReference type="NCBIfam" id="TIGR00685">
    <property type="entry name" value="T6PP"/>
    <property type="match status" value="1"/>
</dbReference>
<sequence length="319" mass="35295">MQDLERACKDHYSKRCWGIGLGLGFRVIALSPNFRKLSIDHIVSSYRRTQRRAIFLDYDGTVVPQSSLIKAPSAEVITLLNSLSNDPKNTVYIVSGRGRKSLSEWLAPCERLGIAAEHGYFTRSSKTSDWECLASDLEWKPIVEPVMKLYTETTDGSYIEPKESALVWHHQDADPDFGSCQAKELLDHLENVLSNEPAVVKRGQHIVEVKPQGVTKGLVAQKVLSMMVDSGTPPDFVMCIGDDRSDEDMFESILSSVSSSSITAAPDIFACTVGQKPSKAKYYLDDTADVLRLLQGLGNASCPKPRHTAHFQVAFDSVL</sequence>
<dbReference type="EC" id="3.1.3.12" evidence="3"/>
<reference evidence="4" key="1">
    <citation type="submission" date="2015-12" db="EMBL/GenBank/DDBJ databases">
        <title>Gene expression during late stages of embryo sac development: a critical building block for successful pollen-pistil interactions.</title>
        <authorList>
            <person name="Liu Y."/>
            <person name="Joly V."/>
            <person name="Sabar M."/>
            <person name="Matton D.P."/>
        </authorList>
    </citation>
    <scope>NUCLEOTIDE SEQUENCE</scope>
</reference>
<keyword evidence="3" id="KW-0378">Hydrolase</keyword>
<dbReference type="PANTHER" id="PTHR10788">
    <property type="entry name" value="TREHALOSE-6-PHOSPHATE SYNTHASE"/>
    <property type="match status" value="1"/>
</dbReference>
<comment type="function">
    <text evidence="3">Removes the phosphate from trehalose 6-phosphate to produce free trehalose.</text>
</comment>
<dbReference type="InterPro" id="IPR001830">
    <property type="entry name" value="Glyco_trans_20"/>
</dbReference>
<dbReference type="GO" id="GO:0005992">
    <property type="term" value="P:trehalose biosynthetic process"/>
    <property type="evidence" value="ECO:0007669"/>
    <property type="project" value="UniProtKB-UniPathway"/>
</dbReference>
<comment type="similarity">
    <text evidence="1">In the N-terminal section; belongs to the glycosyltransferase 20 family.</text>
</comment>
<comment type="pathway">
    <text evidence="3">Glycan biosynthesis; trehalose biosynthesis.</text>
</comment>
<comment type="cofactor">
    <cofactor evidence="3">
        <name>a divalent metal cation</name>
        <dbReference type="ChEBI" id="CHEBI:60240"/>
    </cofactor>
</comment>
<dbReference type="InterPro" id="IPR003337">
    <property type="entry name" value="Trehalose_PPase"/>
</dbReference>
<accession>A0A0V0I5Z8</accession>
<dbReference type="Pfam" id="PF02358">
    <property type="entry name" value="Trehalose_PPase"/>
    <property type="match status" value="1"/>
</dbReference>
<dbReference type="SUPFAM" id="SSF56784">
    <property type="entry name" value="HAD-like"/>
    <property type="match status" value="1"/>
</dbReference>
<evidence type="ECO:0000256" key="3">
    <source>
        <dbReference type="RuleBase" id="RU361117"/>
    </source>
</evidence>
<dbReference type="FunFam" id="3.40.50.1000:FF:000054">
    <property type="entry name" value="alpha,alpha-trehalose-phosphate synthase [UDP-forming] 6"/>
    <property type="match status" value="1"/>
</dbReference>
<dbReference type="InterPro" id="IPR036412">
    <property type="entry name" value="HAD-like_sf"/>
</dbReference>
<comment type="similarity">
    <text evidence="2">In the C-terminal section; belongs to the trehalose phosphatase family.</text>
</comment>
<proteinExistence type="inferred from homology"/>
<dbReference type="Gene3D" id="3.40.50.1000">
    <property type="entry name" value="HAD superfamily/HAD-like"/>
    <property type="match status" value="2"/>
</dbReference>
<dbReference type="GO" id="GO:0004805">
    <property type="term" value="F:trehalose-phosphatase activity"/>
    <property type="evidence" value="ECO:0007669"/>
    <property type="project" value="UniProtKB-EC"/>
</dbReference>
<dbReference type="UniPathway" id="UPA00299"/>
<dbReference type="AlphaFoldDB" id="A0A0V0I5Z8"/>
<protein>
    <recommendedName>
        <fullName evidence="3">Trehalose 6-phosphate phosphatase</fullName>
        <ecNumber evidence="3">3.1.3.12</ecNumber>
    </recommendedName>
</protein>
<dbReference type="PANTHER" id="PTHR10788:SF77">
    <property type="entry name" value="ALPHA,ALPHA-TREHALOSE-PHOSPHATE SYNTHASE [UDP-FORMING] 9-RELATED"/>
    <property type="match status" value="1"/>
</dbReference>
<dbReference type="EMBL" id="GEDG01010610">
    <property type="protein sequence ID" value="JAP27969.1"/>
    <property type="molecule type" value="Transcribed_RNA"/>
</dbReference>
<dbReference type="CDD" id="cd01627">
    <property type="entry name" value="HAD_TPP"/>
    <property type="match status" value="1"/>
</dbReference>
<dbReference type="GO" id="GO:0005829">
    <property type="term" value="C:cytosol"/>
    <property type="evidence" value="ECO:0007669"/>
    <property type="project" value="TreeGrafter"/>
</dbReference>
<evidence type="ECO:0000256" key="1">
    <source>
        <dbReference type="ARBA" id="ARBA00005409"/>
    </source>
</evidence>
<comment type="catalytic activity">
    <reaction evidence="3">
        <text>alpha,alpha-trehalose 6-phosphate + H2O = alpha,alpha-trehalose + phosphate</text>
        <dbReference type="Rhea" id="RHEA:23420"/>
        <dbReference type="ChEBI" id="CHEBI:15377"/>
        <dbReference type="ChEBI" id="CHEBI:16551"/>
        <dbReference type="ChEBI" id="CHEBI:43474"/>
        <dbReference type="ChEBI" id="CHEBI:58429"/>
        <dbReference type="EC" id="3.1.3.12"/>
    </reaction>
</comment>
<dbReference type="NCBIfam" id="TIGR01484">
    <property type="entry name" value="HAD-SF-IIB"/>
    <property type="match status" value="1"/>
</dbReference>
<evidence type="ECO:0000256" key="2">
    <source>
        <dbReference type="ARBA" id="ARBA00006330"/>
    </source>
</evidence>
<dbReference type="InterPro" id="IPR006379">
    <property type="entry name" value="HAD-SF_hydro_IIB"/>
</dbReference>